<keyword evidence="2" id="KW-1185">Reference proteome</keyword>
<proteinExistence type="predicted"/>
<reference evidence="1" key="1">
    <citation type="journal article" date="2020" name="Stud. Mycol.">
        <title>101 Dothideomycetes genomes: a test case for predicting lifestyles and emergence of pathogens.</title>
        <authorList>
            <person name="Haridas S."/>
            <person name="Albert R."/>
            <person name="Binder M."/>
            <person name="Bloem J."/>
            <person name="Labutti K."/>
            <person name="Salamov A."/>
            <person name="Andreopoulos B."/>
            <person name="Baker S."/>
            <person name="Barry K."/>
            <person name="Bills G."/>
            <person name="Bluhm B."/>
            <person name="Cannon C."/>
            <person name="Castanera R."/>
            <person name="Culley D."/>
            <person name="Daum C."/>
            <person name="Ezra D."/>
            <person name="Gonzalez J."/>
            <person name="Henrissat B."/>
            <person name="Kuo A."/>
            <person name="Liang C."/>
            <person name="Lipzen A."/>
            <person name="Lutzoni F."/>
            <person name="Magnuson J."/>
            <person name="Mondo S."/>
            <person name="Nolan M."/>
            <person name="Ohm R."/>
            <person name="Pangilinan J."/>
            <person name="Park H.-J."/>
            <person name="Ramirez L."/>
            <person name="Alfaro M."/>
            <person name="Sun H."/>
            <person name="Tritt A."/>
            <person name="Yoshinaga Y."/>
            <person name="Zwiers L.-H."/>
            <person name="Turgeon B."/>
            <person name="Goodwin S."/>
            <person name="Spatafora J."/>
            <person name="Crous P."/>
            <person name="Grigoriev I."/>
        </authorList>
    </citation>
    <scope>NUCLEOTIDE SEQUENCE</scope>
    <source>
        <strain evidence="1">CBS 113818</strain>
    </source>
</reference>
<evidence type="ECO:0000313" key="1">
    <source>
        <dbReference type="EMBL" id="KAF2822614.1"/>
    </source>
</evidence>
<organism evidence="1 2">
    <name type="scientific">Ophiobolus disseminans</name>
    <dbReference type="NCBI Taxonomy" id="1469910"/>
    <lineage>
        <taxon>Eukaryota</taxon>
        <taxon>Fungi</taxon>
        <taxon>Dikarya</taxon>
        <taxon>Ascomycota</taxon>
        <taxon>Pezizomycotina</taxon>
        <taxon>Dothideomycetes</taxon>
        <taxon>Pleosporomycetidae</taxon>
        <taxon>Pleosporales</taxon>
        <taxon>Pleosporineae</taxon>
        <taxon>Phaeosphaeriaceae</taxon>
        <taxon>Ophiobolus</taxon>
    </lineage>
</organism>
<evidence type="ECO:0000313" key="2">
    <source>
        <dbReference type="Proteomes" id="UP000799424"/>
    </source>
</evidence>
<dbReference type="EMBL" id="MU006234">
    <property type="protein sequence ID" value="KAF2822614.1"/>
    <property type="molecule type" value="Genomic_DNA"/>
</dbReference>
<sequence length="142" mass="16141">MEGAHSPHSILSIDRFEYNISYHEPRTGVCLTQSLPPDQYAHLLILDSEDYRDVLYTVYISALNTGILARNILARTLVLDDTEDSRLAQLWNAMFQVLIGSLETWSSCCTQIPYLYAMVRHSTISQSYGSATPFIYHGQVHK</sequence>
<dbReference type="AlphaFoldDB" id="A0A6A6ZQA8"/>
<name>A0A6A6ZQA8_9PLEO</name>
<dbReference type="OrthoDB" id="432970at2759"/>
<accession>A0A6A6ZQA8</accession>
<dbReference type="Proteomes" id="UP000799424">
    <property type="component" value="Unassembled WGS sequence"/>
</dbReference>
<protein>
    <submittedName>
        <fullName evidence="1">Uncharacterized protein</fullName>
    </submittedName>
</protein>
<gene>
    <name evidence="1" type="ORF">CC86DRAFT_80688</name>
</gene>